<comment type="catalytic activity">
    <reaction evidence="10">
        <text>an NDP-alpha-D-glucose + (2R)-3-phosphoglycerate = (2R)-2-O-(alpha-D-glucopyranosyl)-3-phospho-glycerate + a ribonucleoside 5'-diphosphate + H(+)</text>
        <dbReference type="Rhea" id="RHEA:47244"/>
        <dbReference type="ChEBI" id="CHEBI:15378"/>
        <dbReference type="ChEBI" id="CHEBI:57930"/>
        <dbReference type="ChEBI" id="CHEBI:58272"/>
        <dbReference type="ChEBI" id="CHEBI:62600"/>
        <dbReference type="ChEBI" id="CHEBI:76533"/>
        <dbReference type="EC" id="2.4.1.266"/>
    </reaction>
    <physiologicalReaction direction="left-to-right" evidence="10">
        <dbReference type="Rhea" id="RHEA:47245"/>
    </physiologicalReaction>
</comment>
<comment type="caution">
    <text evidence="12">The sequence shown here is derived from an EMBL/GenBank/DDBJ whole genome shotgun (WGS) entry which is preliminary data.</text>
</comment>
<dbReference type="InterPro" id="IPR029044">
    <property type="entry name" value="Nucleotide-diphossugar_trans"/>
</dbReference>
<dbReference type="PANTHER" id="PTHR48090:SF10">
    <property type="entry name" value="GLUCOSYL-3-PHOSPHOGLYCERATE SYNTHASE"/>
    <property type="match status" value="1"/>
</dbReference>
<keyword evidence="5 12" id="KW-0808">Transferase</keyword>
<keyword evidence="4" id="KW-0328">Glycosyltransferase</keyword>
<evidence type="ECO:0000256" key="9">
    <source>
        <dbReference type="ARBA" id="ARBA00048689"/>
    </source>
</evidence>
<organism evidence="12 13">
    <name type="scientific">Candidatus Aquicultor secundus</name>
    <dbReference type="NCBI Taxonomy" id="1973895"/>
    <lineage>
        <taxon>Bacteria</taxon>
        <taxon>Bacillati</taxon>
        <taxon>Actinomycetota</taxon>
        <taxon>Candidatus Aquicultoria</taxon>
        <taxon>Candidatus Aquicultorales</taxon>
        <taxon>Candidatus Aquicultoraceae</taxon>
        <taxon>Candidatus Aquicultor</taxon>
    </lineage>
</organism>
<evidence type="ECO:0000259" key="11">
    <source>
        <dbReference type="Pfam" id="PF00535"/>
    </source>
</evidence>
<comment type="cofactor">
    <cofactor evidence="2">
        <name>Mg(2+)</name>
        <dbReference type="ChEBI" id="CHEBI:18420"/>
    </cofactor>
</comment>
<dbReference type="Gene3D" id="3.90.550.10">
    <property type="entry name" value="Spore Coat Polysaccharide Biosynthesis Protein SpsA, Chain A"/>
    <property type="match status" value="1"/>
</dbReference>
<sequence>MQKTPDKITVIVPAYNEEKHIGGVLDILQQVSLIDEILVVSDGSSDRTSEVAGSYNVRVIDCETNGGKGAAMKTGIEATDADIIAFIDADLIGITPEHITDLIQPLLNDPELMMTVGKFTGGRLRTDLAQTIVPFISGQRALRREVLTGLADLESTGFGVEIAITQHAKQNNLKVEEVPFPDATQVMKEEKLGAVGGFKARMKMYSDIIKQLVTRKASRTKTP</sequence>
<dbReference type="AlphaFoldDB" id="A0A2M7TBM5"/>
<evidence type="ECO:0000256" key="1">
    <source>
        <dbReference type="ARBA" id="ARBA00001936"/>
    </source>
</evidence>
<evidence type="ECO:0000313" key="12">
    <source>
        <dbReference type="EMBL" id="PIZ42593.1"/>
    </source>
</evidence>
<evidence type="ECO:0000256" key="6">
    <source>
        <dbReference type="ARBA" id="ARBA00022842"/>
    </source>
</evidence>
<evidence type="ECO:0000256" key="10">
    <source>
        <dbReference type="ARBA" id="ARBA00048997"/>
    </source>
</evidence>
<dbReference type="GO" id="GO:0016757">
    <property type="term" value="F:glycosyltransferase activity"/>
    <property type="evidence" value="ECO:0007669"/>
    <property type="project" value="UniProtKB-KW"/>
</dbReference>
<evidence type="ECO:0000256" key="7">
    <source>
        <dbReference type="ARBA" id="ARBA00039022"/>
    </source>
</evidence>
<comment type="cofactor">
    <cofactor evidence="1">
        <name>Mn(2+)</name>
        <dbReference type="ChEBI" id="CHEBI:29035"/>
    </cofactor>
</comment>
<feature type="domain" description="Glycosyltransferase 2-like" evidence="11">
    <location>
        <begin position="9"/>
        <end position="144"/>
    </location>
</feature>
<evidence type="ECO:0000256" key="8">
    <source>
        <dbReference type="ARBA" id="ARBA00040894"/>
    </source>
</evidence>
<dbReference type="Pfam" id="PF00535">
    <property type="entry name" value="Glycos_transf_2"/>
    <property type="match status" value="1"/>
</dbReference>
<evidence type="ECO:0000256" key="3">
    <source>
        <dbReference type="ARBA" id="ARBA00006739"/>
    </source>
</evidence>
<accession>A0A2M7TBM5</accession>
<dbReference type="PANTHER" id="PTHR48090">
    <property type="entry name" value="UNDECAPRENYL-PHOSPHATE 4-DEOXY-4-FORMAMIDO-L-ARABINOSE TRANSFERASE-RELATED"/>
    <property type="match status" value="1"/>
</dbReference>
<keyword evidence="6" id="KW-0460">Magnesium</keyword>
<evidence type="ECO:0000256" key="2">
    <source>
        <dbReference type="ARBA" id="ARBA00001946"/>
    </source>
</evidence>
<reference evidence="13" key="1">
    <citation type="submission" date="2017-09" db="EMBL/GenBank/DDBJ databases">
        <title>Depth-based differentiation of microbial function through sediment-hosted aquifers and enrichment of novel symbionts in the deep terrestrial subsurface.</title>
        <authorList>
            <person name="Probst A.J."/>
            <person name="Ladd B."/>
            <person name="Jarett J.K."/>
            <person name="Geller-Mcgrath D.E."/>
            <person name="Sieber C.M.K."/>
            <person name="Emerson J.B."/>
            <person name="Anantharaman K."/>
            <person name="Thomas B.C."/>
            <person name="Malmstrom R."/>
            <person name="Stieglmeier M."/>
            <person name="Klingl A."/>
            <person name="Woyke T."/>
            <person name="Ryan C.M."/>
            <person name="Banfield J.F."/>
        </authorList>
    </citation>
    <scope>NUCLEOTIDE SEQUENCE [LARGE SCALE GENOMIC DNA]</scope>
</reference>
<dbReference type="CDD" id="cd04179">
    <property type="entry name" value="DPM_DPG-synthase_like"/>
    <property type="match status" value="1"/>
</dbReference>
<name>A0A2M7TBM5_9ACTN</name>
<protein>
    <recommendedName>
        <fullName evidence="8">Glucosyl-3-phosphoglycerate synthase</fullName>
        <ecNumber evidence="7">2.4.1.266</ecNumber>
    </recommendedName>
</protein>
<dbReference type="SUPFAM" id="SSF53448">
    <property type="entry name" value="Nucleotide-diphospho-sugar transferases"/>
    <property type="match status" value="1"/>
</dbReference>
<dbReference type="EC" id="2.4.1.266" evidence="7"/>
<proteinExistence type="inferred from homology"/>
<dbReference type="InterPro" id="IPR050256">
    <property type="entry name" value="Glycosyltransferase_2"/>
</dbReference>
<dbReference type="RefSeq" id="WP_286678870.1">
    <property type="nucleotide sequence ID" value="NZ_MNXI01000109.1"/>
</dbReference>
<comment type="catalytic activity">
    <reaction evidence="9">
        <text>(2R)-3-phosphoglycerate + UDP-alpha-D-glucose = (2R)-2-O-(alpha-D-glucopyranosyl)-3-phospho-glycerate + UDP + H(+)</text>
        <dbReference type="Rhea" id="RHEA:31319"/>
        <dbReference type="ChEBI" id="CHEBI:15378"/>
        <dbReference type="ChEBI" id="CHEBI:58223"/>
        <dbReference type="ChEBI" id="CHEBI:58272"/>
        <dbReference type="ChEBI" id="CHEBI:58885"/>
        <dbReference type="ChEBI" id="CHEBI:62600"/>
        <dbReference type="EC" id="2.4.1.266"/>
    </reaction>
    <physiologicalReaction direction="left-to-right" evidence="9">
        <dbReference type="Rhea" id="RHEA:31320"/>
    </physiologicalReaction>
</comment>
<gene>
    <name evidence="12" type="ORF">COY37_00205</name>
</gene>
<dbReference type="InterPro" id="IPR001173">
    <property type="entry name" value="Glyco_trans_2-like"/>
</dbReference>
<dbReference type="Proteomes" id="UP000230956">
    <property type="component" value="Unassembled WGS sequence"/>
</dbReference>
<evidence type="ECO:0000313" key="13">
    <source>
        <dbReference type="Proteomes" id="UP000230956"/>
    </source>
</evidence>
<evidence type="ECO:0000256" key="5">
    <source>
        <dbReference type="ARBA" id="ARBA00022679"/>
    </source>
</evidence>
<comment type="similarity">
    <text evidence="3">Belongs to the glycosyltransferase 2 family.</text>
</comment>
<evidence type="ECO:0000256" key="4">
    <source>
        <dbReference type="ARBA" id="ARBA00022676"/>
    </source>
</evidence>
<dbReference type="EMBL" id="PFNG01000006">
    <property type="protein sequence ID" value="PIZ42593.1"/>
    <property type="molecule type" value="Genomic_DNA"/>
</dbReference>